<dbReference type="Proteomes" id="UP000192678">
    <property type="component" value="Unassembled WGS sequence"/>
</dbReference>
<dbReference type="InterPro" id="IPR053148">
    <property type="entry name" value="PD-DEXK-like_domain"/>
</dbReference>
<dbReference type="RefSeq" id="WP_084286874.1">
    <property type="nucleotide sequence ID" value="NZ_FWYB01000001.1"/>
</dbReference>
<dbReference type="InterPro" id="IPR041527">
    <property type="entry name" value="YhcG_N"/>
</dbReference>
<dbReference type="Pfam" id="PF17761">
    <property type="entry name" value="DUF1016_N"/>
    <property type="match status" value="1"/>
</dbReference>
<name>A0A1W2A7P3_9SPHI</name>
<dbReference type="PANTHER" id="PTHR30547">
    <property type="entry name" value="UNCHARACTERIZED PROTEIN YHCG-RELATED"/>
    <property type="match status" value="1"/>
</dbReference>
<protein>
    <submittedName>
        <fullName evidence="3">Predicted nuclease of restriction endonuclease-like (RecB) superfamily, DUF1016 family</fullName>
    </submittedName>
</protein>
<dbReference type="GO" id="GO:0003676">
    <property type="term" value="F:nucleic acid binding"/>
    <property type="evidence" value="ECO:0007669"/>
    <property type="project" value="InterPro"/>
</dbReference>
<dbReference type="Pfam" id="PF06250">
    <property type="entry name" value="YhcG_C"/>
    <property type="match status" value="1"/>
</dbReference>
<feature type="domain" description="YhcG PDDEXK nuclease" evidence="1">
    <location>
        <begin position="179"/>
        <end position="329"/>
    </location>
</feature>
<sequence>MNNENQVTNINKVLFEAIKSIVNDSRKRVYQNINRELISTYWKIGEEIVNAEHQNKIDSQTSRQIILNLSKILTKEIGRGFSRSNLFNMRKFHIEYPNVQTLSGQLSWSHICELLIIENKEKRSFYEKETINSAWSIREMKRQIDSSLFERLLLSSGKVNKEKVLELAQNGQEISKAEDLLKNPYVFEFLGMPENKPFLEKDLEAKLIRHIEDFLLELGKGFMFVGSQQRITINNTHYYVDMVFYNKILRSYILIELKTTKLNISDAGQLNTYLNYYKTEINDENDNPPIGIILCAEKDEITAEYILGGFDNTVFASKYTTILPNKQQLIEEVEIVLNVN</sequence>
<evidence type="ECO:0000313" key="4">
    <source>
        <dbReference type="Proteomes" id="UP000192678"/>
    </source>
</evidence>
<dbReference type="OrthoDB" id="9801263at2"/>
<feature type="domain" description="YhcG N-terminal" evidence="2">
    <location>
        <begin position="18"/>
        <end position="151"/>
    </location>
</feature>
<dbReference type="STRING" id="475255.SAMN04488101_101287"/>
<dbReference type="PANTHER" id="PTHR30547:SF5">
    <property type="entry name" value="NUCLEASE YHCG-RELATED"/>
    <property type="match status" value="1"/>
</dbReference>
<accession>A0A1W2A7P3</accession>
<organism evidence="3 4">
    <name type="scientific">Pedobacter nyackensis</name>
    <dbReference type="NCBI Taxonomy" id="475255"/>
    <lineage>
        <taxon>Bacteria</taxon>
        <taxon>Pseudomonadati</taxon>
        <taxon>Bacteroidota</taxon>
        <taxon>Sphingobacteriia</taxon>
        <taxon>Sphingobacteriales</taxon>
        <taxon>Sphingobacteriaceae</taxon>
        <taxon>Pedobacter</taxon>
    </lineage>
</organism>
<dbReference type="InterPro" id="IPR009362">
    <property type="entry name" value="YhcG_C"/>
</dbReference>
<keyword evidence="4" id="KW-1185">Reference proteome</keyword>
<evidence type="ECO:0000259" key="1">
    <source>
        <dbReference type="Pfam" id="PF06250"/>
    </source>
</evidence>
<gene>
    <name evidence="3" type="ORF">SAMN04488101_101287</name>
</gene>
<keyword evidence="3" id="KW-0255">Endonuclease</keyword>
<dbReference type="InterPro" id="IPR011856">
    <property type="entry name" value="tRNA_endonuc-like_dom_sf"/>
</dbReference>
<evidence type="ECO:0000259" key="2">
    <source>
        <dbReference type="Pfam" id="PF17761"/>
    </source>
</evidence>
<evidence type="ECO:0000313" key="3">
    <source>
        <dbReference type="EMBL" id="SMC56603.1"/>
    </source>
</evidence>
<reference evidence="3 4" key="1">
    <citation type="submission" date="2017-04" db="EMBL/GenBank/DDBJ databases">
        <authorList>
            <person name="Afonso C.L."/>
            <person name="Miller P.J."/>
            <person name="Scott M.A."/>
            <person name="Spackman E."/>
            <person name="Goraichik I."/>
            <person name="Dimitrov K.M."/>
            <person name="Suarez D.L."/>
            <person name="Swayne D.E."/>
        </authorList>
    </citation>
    <scope>NUCLEOTIDE SEQUENCE [LARGE SCALE GENOMIC DNA]</scope>
    <source>
        <strain evidence="3 4">DSM 19625</strain>
    </source>
</reference>
<keyword evidence="3" id="KW-0540">Nuclease</keyword>
<dbReference type="GO" id="GO:0004519">
    <property type="term" value="F:endonuclease activity"/>
    <property type="evidence" value="ECO:0007669"/>
    <property type="project" value="UniProtKB-KW"/>
</dbReference>
<dbReference type="AlphaFoldDB" id="A0A1W2A7P3"/>
<dbReference type="Gene3D" id="3.40.1350.10">
    <property type="match status" value="1"/>
</dbReference>
<proteinExistence type="predicted"/>
<keyword evidence="3" id="KW-0378">Hydrolase</keyword>
<dbReference type="EMBL" id="FWYB01000001">
    <property type="protein sequence ID" value="SMC56603.1"/>
    <property type="molecule type" value="Genomic_DNA"/>
</dbReference>